<feature type="transmembrane region" description="Helical" evidence="1">
    <location>
        <begin position="103"/>
        <end position="121"/>
    </location>
</feature>
<feature type="domain" description="EamA" evidence="2">
    <location>
        <begin position="156"/>
        <end position="278"/>
    </location>
</feature>
<dbReference type="Pfam" id="PF00892">
    <property type="entry name" value="EamA"/>
    <property type="match status" value="2"/>
</dbReference>
<feature type="transmembrane region" description="Helical" evidence="1">
    <location>
        <begin position="153"/>
        <end position="172"/>
    </location>
</feature>
<organism evidence="3 4">
    <name type="scientific">Enhydrobacter aerosaccus</name>
    <dbReference type="NCBI Taxonomy" id="225324"/>
    <lineage>
        <taxon>Bacteria</taxon>
        <taxon>Pseudomonadati</taxon>
        <taxon>Pseudomonadota</taxon>
        <taxon>Alphaproteobacteria</taxon>
        <taxon>Hyphomicrobiales</taxon>
        <taxon>Enhydrobacter</taxon>
    </lineage>
</organism>
<dbReference type="RefSeq" id="WP_085933970.1">
    <property type="nucleotide sequence ID" value="NZ_FUWJ01000002.1"/>
</dbReference>
<name>A0A1T4NF60_9HYPH</name>
<feature type="transmembrane region" description="Helical" evidence="1">
    <location>
        <begin position="266"/>
        <end position="283"/>
    </location>
</feature>
<feature type="transmembrane region" description="Helical" evidence="1">
    <location>
        <begin position="241"/>
        <end position="260"/>
    </location>
</feature>
<dbReference type="AlphaFoldDB" id="A0A1T4NF60"/>
<dbReference type="GO" id="GO:0016020">
    <property type="term" value="C:membrane"/>
    <property type="evidence" value="ECO:0007669"/>
    <property type="project" value="InterPro"/>
</dbReference>
<keyword evidence="1" id="KW-0812">Transmembrane</keyword>
<feature type="transmembrane region" description="Helical" evidence="1">
    <location>
        <begin position="210"/>
        <end position="229"/>
    </location>
</feature>
<sequence length="299" mass="32647">MRPRLQNRTALGALFTVLAMLGFASMDAISKWLVAGYPIGQMMWIRYAVFCVFAWIVVRPHGGFVAALRSARPLLQIARALLAVVESATFVLAFRYLPLADTHAIAATSPLIVVALGAAFLGERVDRARWLAVFAGFVGVLLIVRPGFRVLDWPLLIPIAGAILWGSYQILVRLCARTDPPQTTLVWSAFAAFIATSFVGPWDWHWPDAASWALLAAMAVLGSLSHYALIRALDYAEASAVQPYSYTLLVWVTVLGALVFGDFPDGWTLLGAAVIVASGLYTWHHDRRQVRQAASAAKP</sequence>
<gene>
    <name evidence="3" type="ORF">SAMN02745126_02261</name>
</gene>
<accession>A0A1T4NF60</accession>
<evidence type="ECO:0000256" key="1">
    <source>
        <dbReference type="SAM" id="Phobius"/>
    </source>
</evidence>
<feature type="transmembrane region" description="Helical" evidence="1">
    <location>
        <begin position="184"/>
        <end position="204"/>
    </location>
</feature>
<dbReference type="STRING" id="225324.SAMN02745126_02261"/>
<dbReference type="PANTHER" id="PTHR22911">
    <property type="entry name" value="ACYL-MALONYL CONDENSING ENZYME-RELATED"/>
    <property type="match status" value="1"/>
</dbReference>
<feature type="domain" description="EamA" evidence="2">
    <location>
        <begin position="11"/>
        <end position="144"/>
    </location>
</feature>
<evidence type="ECO:0000313" key="4">
    <source>
        <dbReference type="Proteomes" id="UP000190092"/>
    </source>
</evidence>
<dbReference type="PANTHER" id="PTHR22911:SF103">
    <property type="entry name" value="BLR2811 PROTEIN"/>
    <property type="match status" value="1"/>
</dbReference>
<keyword evidence="4" id="KW-1185">Reference proteome</keyword>
<feature type="transmembrane region" description="Helical" evidence="1">
    <location>
        <begin position="44"/>
        <end position="68"/>
    </location>
</feature>
<reference evidence="4" key="1">
    <citation type="submission" date="2017-02" db="EMBL/GenBank/DDBJ databases">
        <authorList>
            <person name="Varghese N."/>
            <person name="Submissions S."/>
        </authorList>
    </citation>
    <scope>NUCLEOTIDE SEQUENCE [LARGE SCALE GENOMIC DNA]</scope>
    <source>
        <strain evidence="4">ATCC 27094</strain>
    </source>
</reference>
<keyword evidence="1" id="KW-1133">Transmembrane helix</keyword>
<dbReference type="InterPro" id="IPR000620">
    <property type="entry name" value="EamA_dom"/>
</dbReference>
<dbReference type="OrthoDB" id="9812899at2"/>
<dbReference type="InterPro" id="IPR037185">
    <property type="entry name" value="EmrE-like"/>
</dbReference>
<feature type="transmembrane region" description="Helical" evidence="1">
    <location>
        <begin position="80"/>
        <end position="97"/>
    </location>
</feature>
<proteinExistence type="predicted"/>
<evidence type="ECO:0000313" key="3">
    <source>
        <dbReference type="EMBL" id="SJZ77902.1"/>
    </source>
</evidence>
<keyword evidence="1" id="KW-0472">Membrane</keyword>
<feature type="transmembrane region" description="Helical" evidence="1">
    <location>
        <begin position="128"/>
        <end position="147"/>
    </location>
</feature>
<dbReference type="EMBL" id="FUWJ01000002">
    <property type="protein sequence ID" value="SJZ77902.1"/>
    <property type="molecule type" value="Genomic_DNA"/>
</dbReference>
<dbReference type="Proteomes" id="UP000190092">
    <property type="component" value="Unassembled WGS sequence"/>
</dbReference>
<evidence type="ECO:0000259" key="2">
    <source>
        <dbReference type="Pfam" id="PF00892"/>
    </source>
</evidence>
<protein>
    <submittedName>
        <fullName evidence="3">Permease of the drug/metabolite transporter (DMT) superfamily</fullName>
    </submittedName>
</protein>
<dbReference type="SUPFAM" id="SSF103481">
    <property type="entry name" value="Multidrug resistance efflux transporter EmrE"/>
    <property type="match status" value="2"/>
</dbReference>